<evidence type="ECO:0000313" key="1">
    <source>
        <dbReference type="EMBL" id="MQQ08955.1"/>
    </source>
</evidence>
<evidence type="ECO:0000313" key="2">
    <source>
        <dbReference type="Proteomes" id="UP000444174"/>
    </source>
</evidence>
<accession>A0A843YH12</accession>
<protein>
    <submittedName>
        <fullName evidence="1">Uncharacterized protein</fullName>
    </submittedName>
</protein>
<comment type="caution">
    <text evidence="1">The sequence shown here is derived from an EMBL/GenBank/DDBJ whole genome shotgun (WGS) entry which is preliminary data.</text>
</comment>
<proteinExistence type="predicted"/>
<sequence>MTPFPTSLPFSPFDAFAAALNPVQFALRQQMNGLDQMIYGHQGLSPTELRQLAKAGGRGGGIWVVAPGEGLAYFEDLPEFRAAPGRAVTRFSVAGGGGSDLGAVALARRLADHYGEPVAGIVAGYSARDALGDVMGGVAGLNAANLGLHIHHLARRELEAIEPNPAQVAQTPRAEAREHASLRAASGTLVELLQEPDRTIASVAGHSKGALAISFALDALMLSGDMATLKRVCRIDLLSIGVLLTVPPVIQNLTQVMGEYDAFGGVNSDLSNPHHMVSGAGHHLNTDLPCALDLAAFLRDQQI</sequence>
<dbReference type="RefSeq" id="WP_153215884.1">
    <property type="nucleotide sequence ID" value="NZ_WIBF01000005.1"/>
</dbReference>
<name>A0A843YH12_9RHOB</name>
<dbReference type="AlphaFoldDB" id="A0A843YH12"/>
<reference evidence="1 2" key="1">
    <citation type="submission" date="2019-10" db="EMBL/GenBank/DDBJ databases">
        <title>Epibacterium sp. nov., isolated from seawater.</title>
        <authorList>
            <person name="Zhang X."/>
            <person name="Li N."/>
        </authorList>
    </citation>
    <scope>NUCLEOTIDE SEQUENCE [LARGE SCALE GENOMIC DNA]</scope>
    <source>
        <strain evidence="1 2">SM1979</strain>
    </source>
</reference>
<dbReference type="EMBL" id="WIBF01000005">
    <property type="protein sequence ID" value="MQQ08955.1"/>
    <property type="molecule type" value="Genomic_DNA"/>
</dbReference>
<organism evidence="1 2">
    <name type="scientific">Tritonibacter litoralis</name>
    <dbReference type="NCBI Taxonomy" id="2662264"/>
    <lineage>
        <taxon>Bacteria</taxon>
        <taxon>Pseudomonadati</taxon>
        <taxon>Pseudomonadota</taxon>
        <taxon>Alphaproteobacteria</taxon>
        <taxon>Rhodobacterales</taxon>
        <taxon>Paracoccaceae</taxon>
        <taxon>Tritonibacter</taxon>
    </lineage>
</organism>
<keyword evidence="2" id="KW-1185">Reference proteome</keyword>
<dbReference type="Proteomes" id="UP000444174">
    <property type="component" value="Unassembled WGS sequence"/>
</dbReference>
<gene>
    <name evidence="1" type="ORF">GFB49_10860</name>
</gene>